<dbReference type="AlphaFoldDB" id="A0A3P7NRA9"/>
<gene>
    <name evidence="1" type="ORF">DILT_LOCUS7550</name>
</gene>
<proteinExistence type="predicted"/>
<dbReference type="EMBL" id="UYRU01052090">
    <property type="protein sequence ID" value="VDN11719.1"/>
    <property type="molecule type" value="Genomic_DNA"/>
</dbReference>
<protein>
    <submittedName>
        <fullName evidence="1">Uncharacterized protein</fullName>
    </submittedName>
</protein>
<name>A0A3P7NRA9_DIBLA</name>
<sequence length="222" mass="25426">AADDGAWRRVCQRLTLPDCAEAPILKKHFSEEAVSNEWQNLAESFMKFSALDCTRRLYLQRLLQWAPVTFGSFLSNCLSRDLSGDYLSVTGDEVAIMLTEPGMLYNKELLNSLPRYQVKSNVEDEDFIPKKPAKKPQTFLESLASELTAKQMETVTTEMKREEKIRERMLKLYQSGLHRVDVLTTAVTVIRNINWPELQLDFLEQNSTTVSKLTFSLLSNPL</sequence>
<organism evidence="1 2">
    <name type="scientific">Dibothriocephalus latus</name>
    <name type="common">Fish tapeworm</name>
    <name type="synonym">Diphyllobothrium latum</name>
    <dbReference type="NCBI Taxonomy" id="60516"/>
    <lineage>
        <taxon>Eukaryota</taxon>
        <taxon>Metazoa</taxon>
        <taxon>Spiralia</taxon>
        <taxon>Lophotrochozoa</taxon>
        <taxon>Platyhelminthes</taxon>
        <taxon>Cestoda</taxon>
        <taxon>Eucestoda</taxon>
        <taxon>Diphyllobothriidea</taxon>
        <taxon>Diphyllobothriidae</taxon>
        <taxon>Dibothriocephalus</taxon>
    </lineage>
</organism>
<evidence type="ECO:0000313" key="1">
    <source>
        <dbReference type="EMBL" id="VDN11719.1"/>
    </source>
</evidence>
<evidence type="ECO:0000313" key="2">
    <source>
        <dbReference type="Proteomes" id="UP000281553"/>
    </source>
</evidence>
<feature type="non-terminal residue" evidence="1">
    <location>
        <position position="222"/>
    </location>
</feature>
<accession>A0A3P7NRA9</accession>
<dbReference type="Proteomes" id="UP000281553">
    <property type="component" value="Unassembled WGS sequence"/>
</dbReference>
<feature type="non-terminal residue" evidence="1">
    <location>
        <position position="1"/>
    </location>
</feature>
<keyword evidence="2" id="KW-1185">Reference proteome</keyword>
<reference evidence="1 2" key="1">
    <citation type="submission" date="2018-11" db="EMBL/GenBank/DDBJ databases">
        <authorList>
            <consortium name="Pathogen Informatics"/>
        </authorList>
    </citation>
    <scope>NUCLEOTIDE SEQUENCE [LARGE SCALE GENOMIC DNA]</scope>
</reference>